<sequence length="20" mass="2260">MKYISNTKGMFTKMGHQGIS</sequence>
<dbReference type="AlphaFoldDB" id="A0A2P2Q7Z5"/>
<protein>
    <submittedName>
        <fullName evidence="1">Uncharacterized protein</fullName>
    </submittedName>
</protein>
<evidence type="ECO:0000313" key="1">
    <source>
        <dbReference type="EMBL" id="MBX63067.1"/>
    </source>
</evidence>
<organism evidence="1">
    <name type="scientific">Rhizophora mucronata</name>
    <name type="common">Asiatic mangrove</name>
    <dbReference type="NCBI Taxonomy" id="61149"/>
    <lineage>
        <taxon>Eukaryota</taxon>
        <taxon>Viridiplantae</taxon>
        <taxon>Streptophyta</taxon>
        <taxon>Embryophyta</taxon>
        <taxon>Tracheophyta</taxon>
        <taxon>Spermatophyta</taxon>
        <taxon>Magnoliopsida</taxon>
        <taxon>eudicotyledons</taxon>
        <taxon>Gunneridae</taxon>
        <taxon>Pentapetalae</taxon>
        <taxon>rosids</taxon>
        <taxon>fabids</taxon>
        <taxon>Malpighiales</taxon>
        <taxon>Rhizophoraceae</taxon>
        <taxon>Rhizophora</taxon>
    </lineage>
</organism>
<name>A0A2P2Q7Z5_RHIMU</name>
<accession>A0A2P2Q7Z5</accession>
<proteinExistence type="predicted"/>
<dbReference type="EMBL" id="GGEC01082583">
    <property type="protein sequence ID" value="MBX63067.1"/>
    <property type="molecule type" value="Transcribed_RNA"/>
</dbReference>
<reference evidence="1" key="1">
    <citation type="submission" date="2018-02" db="EMBL/GenBank/DDBJ databases">
        <title>Rhizophora mucronata_Transcriptome.</title>
        <authorList>
            <person name="Meera S.P."/>
            <person name="Sreeshan A."/>
            <person name="Augustine A."/>
        </authorList>
    </citation>
    <scope>NUCLEOTIDE SEQUENCE</scope>
    <source>
        <tissue evidence="1">Leaf</tissue>
    </source>
</reference>